<dbReference type="CDD" id="cd17922">
    <property type="entry name" value="DEXHc_LHR-like"/>
    <property type="match status" value="1"/>
</dbReference>
<dbReference type="GO" id="GO:0016887">
    <property type="term" value="F:ATP hydrolysis activity"/>
    <property type="evidence" value="ECO:0007669"/>
    <property type="project" value="TreeGrafter"/>
</dbReference>
<dbReference type="SMART" id="SM00487">
    <property type="entry name" value="DEXDc"/>
    <property type="match status" value="1"/>
</dbReference>
<evidence type="ECO:0000313" key="5">
    <source>
        <dbReference type="EMBL" id="AIS51863.1"/>
    </source>
</evidence>
<protein>
    <submittedName>
        <fullName evidence="5">Putative ATP-dependent helicase</fullName>
        <ecNumber evidence="5">3.6.4.-</ecNumber>
    </submittedName>
</protein>
<dbReference type="PROSITE" id="PS51192">
    <property type="entry name" value="HELICASE_ATP_BIND_1"/>
    <property type="match status" value="1"/>
</dbReference>
<dbReference type="GO" id="GO:0005524">
    <property type="term" value="F:ATP binding"/>
    <property type="evidence" value="ECO:0007669"/>
    <property type="project" value="UniProtKB-KW"/>
</dbReference>
<dbReference type="Gene3D" id="3.40.50.300">
    <property type="entry name" value="P-loop containing nucleotide triphosphate hydrolases"/>
    <property type="match status" value="2"/>
</dbReference>
<dbReference type="OrthoDB" id="9774462at2"/>
<dbReference type="AlphaFoldDB" id="A0A097APX7"/>
<feature type="domain" description="Helicase ATP-binding" evidence="3">
    <location>
        <begin position="33"/>
        <end position="212"/>
    </location>
</feature>
<keyword evidence="5" id="KW-0378">Hydrolase</keyword>
<dbReference type="Pfam" id="PF00271">
    <property type="entry name" value="Helicase_C"/>
    <property type="match status" value="1"/>
</dbReference>
<dbReference type="InterPro" id="IPR001650">
    <property type="entry name" value="Helicase_C-like"/>
</dbReference>
<dbReference type="InterPro" id="IPR011545">
    <property type="entry name" value="DEAD/DEAH_box_helicase_dom"/>
</dbReference>
<dbReference type="InterPro" id="IPR027417">
    <property type="entry name" value="P-loop_NTPase"/>
</dbReference>
<evidence type="ECO:0000259" key="3">
    <source>
        <dbReference type="PROSITE" id="PS51192"/>
    </source>
</evidence>
<keyword evidence="1" id="KW-0547">Nucleotide-binding</keyword>
<dbReference type="EMBL" id="CP009170">
    <property type="protein sequence ID" value="AIS51863.1"/>
    <property type="molecule type" value="Genomic_DNA"/>
</dbReference>
<keyword evidence="5" id="KW-0347">Helicase</keyword>
<evidence type="ECO:0000256" key="2">
    <source>
        <dbReference type="ARBA" id="ARBA00022840"/>
    </source>
</evidence>
<dbReference type="Proteomes" id="UP000029669">
    <property type="component" value="Chromosome"/>
</dbReference>
<dbReference type="Pfam" id="PF00270">
    <property type="entry name" value="DEAD"/>
    <property type="match status" value="1"/>
</dbReference>
<keyword evidence="6" id="KW-1185">Reference proteome</keyword>
<accession>A0A097APX7</accession>
<dbReference type="Pfam" id="PF19306">
    <property type="entry name" value="WHD_Lhr"/>
    <property type="match status" value="1"/>
</dbReference>
<dbReference type="GO" id="GO:0004386">
    <property type="term" value="F:helicase activity"/>
    <property type="evidence" value="ECO:0007669"/>
    <property type="project" value="UniProtKB-KW"/>
</dbReference>
<dbReference type="PROSITE" id="PS51194">
    <property type="entry name" value="HELICASE_CTER"/>
    <property type="match status" value="1"/>
</dbReference>
<organism evidence="5 6">
    <name type="scientific">Thermoanaerobacter kivui</name>
    <name type="common">Acetogenium kivui</name>
    <dbReference type="NCBI Taxonomy" id="2325"/>
    <lineage>
        <taxon>Bacteria</taxon>
        <taxon>Bacillati</taxon>
        <taxon>Bacillota</taxon>
        <taxon>Clostridia</taxon>
        <taxon>Thermoanaerobacterales</taxon>
        <taxon>Thermoanaerobacteraceae</taxon>
        <taxon>Thermoanaerobacter</taxon>
    </lineage>
</organism>
<dbReference type="eggNOG" id="COG1201">
    <property type="taxonomic scope" value="Bacteria"/>
</dbReference>
<dbReference type="PANTHER" id="PTHR47962:SF5">
    <property type="entry name" value="ATP-DEPENDENT HELICASE LHR-RELATED"/>
    <property type="match status" value="1"/>
</dbReference>
<dbReference type="SUPFAM" id="SSF52540">
    <property type="entry name" value="P-loop containing nucleoside triphosphate hydrolases"/>
    <property type="match status" value="1"/>
</dbReference>
<evidence type="ECO:0000259" key="4">
    <source>
        <dbReference type="PROSITE" id="PS51194"/>
    </source>
</evidence>
<dbReference type="KEGG" id="tki:TKV_c06790"/>
<dbReference type="SMART" id="SM00490">
    <property type="entry name" value="HELICc"/>
    <property type="match status" value="1"/>
</dbReference>
<proteinExistence type="predicted"/>
<dbReference type="HOGENOM" id="CLU_002025_2_1_9"/>
<dbReference type="STRING" id="2325.TKV_c06790"/>
<keyword evidence="2" id="KW-0067">ATP-binding</keyword>
<feature type="domain" description="Helicase C-terminal" evidence="4">
    <location>
        <begin position="242"/>
        <end position="400"/>
    </location>
</feature>
<dbReference type="EC" id="3.6.4.-" evidence="5"/>
<dbReference type="RefSeq" id="WP_049684738.1">
    <property type="nucleotide sequence ID" value="NZ_CP009170.1"/>
</dbReference>
<dbReference type="GO" id="GO:0003677">
    <property type="term" value="F:DNA binding"/>
    <property type="evidence" value="ECO:0007669"/>
    <property type="project" value="TreeGrafter"/>
</dbReference>
<dbReference type="InterPro" id="IPR052511">
    <property type="entry name" value="ATP-dep_Helicase"/>
</dbReference>
<gene>
    <name evidence="5" type="ORF">TKV_c06790</name>
</gene>
<name>A0A097APX7_THEKI</name>
<dbReference type="PANTHER" id="PTHR47962">
    <property type="entry name" value="ATP-DEPENDENT HELICASE LHR-RELATED-RELATED"/>
    <property type="match status" value="1"/>
</dbReference>
<dbReference type="InterPro" id="IPR014001">
    <property type="entry name" value="Helicase_ATP-bd"/>
</dbReference>
<dbReference type="InterPro" id="IPR045628">
    <property type="entry name" value="Lhr_WH_dom"/>
</dbReference>
<evidence type="ECO:0000256" key="1">
    <source>
        <dbReference type="ARBA" id="ARBA00022741"/>
    </source>
</evidence>
<evidence type="ECO:0000313" key="6">
    <source>
        <dbReference type="Proteomes" id="UP000029669"/>
    </source>
</evidence>
<sequence>MSQIFYKLSDKVQKKIWDMGWKHFTPIQEKAIPVIIDTEKDVVLSSGTASGKTEAAFLPIISKIEETAPSVLKVLYVSPLKALINNQFERLQKLCEEMNIPVHRWHGDVSQHSKKKLIDNPAGILQITPESIESLFINRTRSLKQLFQDLEFIVIDELHAFIDTERGVQLRSLLSRIERYTKKPARIIGLSATIDNFSLVKKWVNCNNPDNVEIIEVKGFERDIYYSLMHFEKTKTGNYPLELYEDILELTRNYTSLIFFNSRAAVEEATVILNRLAQREGLGERYYAHHSSIAKAEREFVEKLMAESTGIKSVIATSSLELGIDIGEIDLVIQVDSTFTVSSLKQRLGRSGRKQGEGQYLQMYTTDKYGLLQSIAVMDLLLQGWTEPSKGYPYPYDILFHQIISICHQLNGIPLEELVSLISENAAFHELPESDIRMLIEHMIDRDYLEILTDTQELIVGLEGERLLRQKDFYSVFMTPEVYEVFYGTKNIGEIEKNFLLNEGDNIILAGQLWKIEEIDFQKNKVYVKKAVDGKPPRYSGGPGPLHPRIPERMHEILCSDCKFDFIDERAQTVLEELRTPYRYFNVKPDERIIWKTKECLLFETFTGTNIFRTLIWMLRYYGVDVVKTDGIGRMEIPVNDEFIDILQDIKRRRWSLESLLPYTREQEFFVSKYSYFLPPKLQIKMHGAHNVDIEGVLKFLDKFRIRIISLE</sequence>
<reference evidence="6" key="1">
    <citation type="journal article" date="2015" name="Genome Announc.">
        <title>Whole-Genome Sequences of 80 Environmental and Clinical Isolates of Burkholderia pseudomallei.</title>
        <authorList>
            <person name="Johnson S.L."/>
            <person name="Baker A.L."/>
            <person name="Chain P.S."/>
            <person name="Currie B.J."/>
            <person name="Daligault H.E."/>
            <person name="Davenport K.W."/>
            <person name="Davis C.B."/>
            <person name="Inglis T.J."/>
            <person name="Kaestli M."/>
            <person name="Koren S."/>
            <person name="Mayo M."/>
            <person name="Merritt A.J."/>
            <person name="Price E.P."/>
            <person name="Sarovich D.S."/>
            <person name="Warner J."/>
            <person name="Rosovitz M.J."/>
        </authorList>
    </citation>
    <scope>NUCLEOTIDE SEQUENCE [LARGE SCALE GENOMIC DNA]</scope>
    <source>
        <strain evidence="6">DSM 2030</strain>
    </source>
</reference>